<sequence length="240" mass="26351">MSVSLECKKVKRTGFLPAFLGGGILAAAVPVINMAVRSEMYLDLPGNSIQILLDANWQMMTMLNVLLVVAGACLLYHTEYADNAMQKMKSLPIRESSIFLGKAVLTICMSLFVLAIEAGAVAFCTYHWFEIGNGFFSELCKYFGFSFLLMLPCVILSLLISEACKNMWVSLGIGVVCVFTATMLPTTNFALSLFPFAMPFQVFASTDVTQSMHYIDSAIAELAVLCLAQLAFVKARRLLE</sequence>
<keyword evidence="1" id="KW-0472">Membrane</keyword>
<evidence type="ECO:0000313" key="3">
    <source>
        <dbReference type="Proteomes" id="UP000657006"/>
    </source>
</evidence>
<keyword evidence="1" id="KW-1133">Transmembrane helix</keyword>
<proteinExistence type="predicted"/>
<dbReference type="Proteomes" id="UP000657006">
    <property type="component" value="Unassembled WGS sequence"/>
</dbReference>
<name>A0A926DTD2_9FIRM</name>
<protein>
    <submittedName>
        <fullName evidence="2">ABC transporter permease</fullName>
    </submittedName>
</protein>
<feature type="transmembrane region" description="Helical" evidence="1">
    <location>
        <begin position="167"/>
        <end position="194"/>
    </location>
</feature>
<feature type="transmembrane region" description="Helical" evidence="1">
    <location>
        <begin position="56"/>
        <end position="78"/>
    </location>
</feature>
<evidence type="ECO:0000313" key="2">
    <source>
        <dbReference type="EMBL" id="MBC8543382.1"/>
    </source>
</evidence>
<dbReference type="AlphaFoldDB" id="A0A926DTD2"/>
<dbReference type="EMBL" id="JACRSQ010000009">
    <property type="protein sequence ID" value="MBC8543382.1"/>
    <property type="molecule type" value="Genomic_DNA"/>
</dbReference>
<feature type="transmembrane region" description="Helical" evidence="1">
    <location>
        <begin position="15"/>
        <end position="36"/>
    </location>
</feature>
<evidence type="ECO:0000256" key="1">
    <source>
        <dbReference type="SAM" id="Phobius"/>
    </source>
</evidence>
<gene>
    <name evidence="2" type="ORF">H8730_07475</name>
</gene>
<comment type="caution">
    <text evidence="2">The sequence shown here is derived from an EMBL/GenBank/DDBJ whole genome shotgun (WGS) entry which is preliminary data.</text>
</comment>
<organism evidence="2 3">
    <name type="scientific">Bianquea renquensis</name>
    <dbReference type="NCBI Taxonomy" id="2763661"/>
    <lineage>
        <taxon>Bacteria</taxon>
        <taxon>Bacillati</taxon>
        <taxon>Bacillota</taxon>
        <taxon>Clostridia</taxon>
        <taxon>Eubacteriales</taxon>
        <taxon>Bianqueaceae</taxon>
        <taxon>Bianquea</taxon>
    </lineage>
</organism>
<dbReference type="RefSeq" id="WP_177715445.1">
    <property type="nucleotide sequence ID" value="NZ_JACRSQ010000009.1"/>
</dbReference>
<keyword evidence="1" id="KW-0812">Transmembrane</keyword>
<feature type="transmembrane region" description="Helical" evidence="1">
    <location>
        <begin position="141"/>
        <end position="160"/>
    </location>
</feature>
<accession>A0A926DTD2</accession>
<feature type="transmembrane region" description="Helical" evidence="1">
    <location>
        <begin position="99"/>
        <end position="129"/>
    </location>
</feature>
<dbReference type="Pfam" id="PF12730">
    <property type="entry name" value="ABC2_membrane_4"/>
    <property type="match status" value="1"/>
</dbReference>
<reference evidence="2" key="1">
    <citation type="submission" date="2020-08" db="EMBL/GenBank/DDBJ databases">
        <title>Genome public.</title>
        <authorList>
            <person name="Liu C."/>
            <person name="Sun Q."/>
        </authorList>
    </citation>
    <scope>NUCLEOTIDE SEQUENCE</scope>
    <source>
        <strain evidence="2">NSJ-32</strain>
    </source>
</reference>
<keyword evidence="3" id="KW-1185">Reference proteome</keyword>